<name>A0A1F7YI90_9BACT</name>
<dbReference type="InterPro" id="IPR029063">
    <property type="entry name" value="SAM-dependent_MTases_sf"/>
</dbReference>
<dbReference type="EMBL" id="MGGI01000009">
    <property type="protein sequence ID" value="OGM27013.1"/>
    <property type="molecule type" value="Genomic_DNA"/>
</dbReference>
<dbReference type="PANTHER" id="PTHR43591">
    <property type="entry name" value="METHYLTRANSFERASE"/>
    <property type="match status" value="1"/>
</dbReference>
<evidence type="ECO:0000313" key="2">
    <source>
        <dbReference type="Proteomes" id="UP000178851"/>
    </source>
</evidence>
<comment type="caution">
    <text evidence="1">The sequence shown here is derived from an EMBL/GenBank/DDBJ whole genome shotgun (WGS) entry which is preliminary data.</text>
</comment>
<evidence type="ECO:0008006" key="3">
    <source>
        <dbReference type="Google" id="ProtNLM"/>
    </source>
</evidence>
<evidence type="ECO:0000313" key="1">
    <source>
        <dbReference type="EMBL" id="OGM27013.1"/>
    </source>
</evidence>
<dbReference type="Pfam" id="PF13489">
    <property type="entry name" value="Methyltransf_23"/>
    <property type="match status" value="1"/>
</dbReference>
<reference evidence="1 2" key="1">
    <citation type="journal article" date="2016" name="Nat. Commun.">
        <title>Thousands of microbial genomes shed light on interconnected biogeochemical processes in an aquifer system.</title>
        <authorList>
            <person name="Anantharaman K."/>
            <person name="Brown C.T."/>
            <person name="Hug L.A."/>
            <person name="Sharon I."/>
            <person name="Castelle C.J."/>
            <person name="Probst A.J."/>
            <person name="Thomas B.C."/>
            <person name="Singh A."/>
            <person name="Wilkins M.J."/>
            <person name="Karaoz U."/>
            <person name="Brodie E.L."/>
            <person name="Williams K.H."/>
            <person name="Hubbard S.S."/>
            <person name="Banfield J.F."/>
        </authorList>
    </citation>
    <scope>NUCLEOTIDE SEQUENCE [LARGE SCALE GENOMIC DNA]</scope>
</reference>
<dbReference type="Proteomes" id="UP000178851">
    <property type="component" value="Unassembled WGS sequence"/>
</dbReference>
<dbReference type="SUPFAM" id="SSF53335">
    <property type="entry name" value="S-adenosyl-L-methionine-dependent methyltransferases"/>
    <property type="match status" value="1"/>
</dbReference>
<organism evidence="1 2">
    <name type="scientific">Candidatus Woesebacteria bacterium RIFCSPHIGHO2_01_FULL_39_28</name>
    <dbReference type="NCBI Taxonomy" id="1802496"/>
    <lineage>
        <taxon>Bacteria</taxon>
        <taxon>Candidatus Woeseibacteriota</taxon>
    </lineage>
</organism>
<accession>A0A1F7YI90</accession>
<gene>
    <name evidence="1" type="ORF">A2627_02490</name>
</gene>
<dbReference type="CDD" id="cd02440">
    <property type="entry name" value="AdoMet_MTases"/>
    <property type="match status" value="1"/>
</dbReference>
<sequence length="218" mass="25160">MQSSNILYEKRGLEKKESDFWKYDRNKMLPEFFPHTADNKKILDLACGSGEVASFFASLGYKVWGIDISENSIKNVKRLNIGNFRVKDLDDGKLPYETSFFDAVFWGDGIEHVFNPEGVLKEVKRVLKPKGVVVVSTPNTSYWLYRWHYLKTGEIPNTEGHIGPIWRSGHIRFFNHKLLSDLLLEAGFTVIKFKGTKRFWPNLFAPIILLEAKVKNES</sequence>
<dbReference type="AlphaFoldDB" id="A0A1F7YI90"/>
<protein>
    <recommendedName>
        <fullName evidence="3">Methyltransferase type 11 domain-containing protein</fullName>
    </recommendedName>
</protein>
<dbReference type="Gene3D" id="3.40.50.150">
    <property type="entry name" value="Vaccinia Virus protein VP39"/>
    <property type="match status" value="1"/>
</dbReference>
<proteinExistence type="predicted"/>